<proteinExistence type="predicted"/>
<name>A0A1M5HNK4_9FLAO</name>
<sequence>MKFSTIQLGNNKIEVFNSFLGRESIVLNGKIVSEKSSISGAKHTFTMFESDRKVDCKLNLDYGATGVVMDLYVDNIAIIESPRSSLLLIFVIIAFIIGIVAAQILYHNY</sequence>
<keyword evidence="1" id="KW-0472">Membrane</keyword>
<dbReference type="EMBL" id="FQWE01000005">
    <property type="protein sequence ID" value="SHG17507.1"/>
    <property type="molecule type" value="Genomic_DNA"/>
</dbReference>
<evidence type="ECO:0000313" key="2">
    <source>
        <dbReference type="EMBL" id="SHG17507.1"/>
    </source>
</evidence>
<evidence type="ECO:0000313" key="3">
    <source>
        <dbReference type="Proteomes" id="UP000184036"/>
    </source>
</evidence>
<organism evidence="2 3">
    <name type="scientific">Flavobacterium segetis</name>
    <dbReference type="NCBI Taxonomy" id="271157"/>
    <lineage>
        <taxon>Bacteria</taxon>
        <taxon>Pseudomonadati</taxon>
        <taxon>Bacteroidota</taxon>
        <taxon>Flavobacteriia</taxon>
        <taxon>Flavobacteriales</taxon>
        <taxon>Flavobacteriaceae</taxon>
        <taxon>Flavobacterium</taxon>
    </lineage>
</organism>
<dbReference type="AlphaFoldDB" id="A0A1M5HNK4"/>
<dbReference type="RefSeq" id="WP_072991178.1">
    <property type="nucleotide sequence ID" value="NZ_FQWE01000005.1"/>
</dbReference>
<keyword evidence="1" id="KW-1133">Transmembrane helix</keyword>
<dbReference type="OrthoDB" id="1446628at2"/>
<protein>
    <submittedName>
        <fullName evidence="2">Uncharacterized protein</fullName>
    </submittedName>
</protein>
<dbReference type="Proteomes" id="UP000184036">
    <property type="component" value="Unassembled WGS sequence"/>
</dbReference>
<feature type="transmembrane region" description="Helical" evidence="1">
    <location>
        <begin position="86"/>
        <end position="106"/>
    </location>
</feature>
<keyword evidence="1" id="KW-0812">Transmembrane</keyword>
<keyword evidence="3" id="KW-1185">Reference proteome</keyword>
<gene>
    <name evidence="2" type="ORF">SAMN05444396_105213</name>
</gene>
<evidence type="ECO:0000256" key="1">
    <source>
        <dbReference type="SAM" id="Phobius"/>
    </source>
</evidence>
<reference evidence="3" key="1">
    <citation type="submission" date="2016-11" db="EMBL/GenBank/DDBJ databases">
        <authorList>
            <person name="Varghese N."/>
            <person name="Submissions S."/>
        </authorList>
    </citation>
    <scope>NUCLEOTIDE SEQUENCE [LARGE SCALE GENOMIC DNA]</scope>
    <source>
        <strain evidence="3">DSM 19741</strain>
    </source>
</reference>
<accession>A0A1M5HNK4</accession>